<gene>
    <name evidence="5" type="ORF">ACFQ34_30855</name>
</gene>
<evidence type="ECO:0000259" key="4">
    <source>
        <dbReference type="Pfam" id="PF00582"/>
    </source>
</evidence>
<dbReference type="SUPFAM" id="SSF52402">
    <property type="entry name" value="Adenine nucleotide alpha hydrolases-like"/>
    <property type="match status" value="2"/>
</dbReference>
<name>A0ABW3VRH2_9PSEU</name>
<feature type="domain" description="UspA" evidence="4">
    <location>
        <begin position="8"/>
        <end position="146"/>
    </location>
</feature>
<evidence type="ECO:0000256" key="1">
    <source>
        <dbReference type="ARBA" id="ARBA00008791"/>
    </source>
</evidence>
<dbReference type="Proteomes" id="UP001597182">
    <property type="component" value="Unassembled WGS sequence"/>
</dbReference>
<keyword evidence="3" id="KW-0067">ATP-binding</keyword>
<proteinExistence type="inferred from homology"/>
<dbReference type="RefSeq" id="WP_013676901.1">
    <property type="nucleotide sequence ID" value="NZ_BAABKS010000024.1"/>
</dbReference>
<dbReference type="Gene3D" id="3.40.50.620">
    <property type="entry name" value="HUPs"/>
    <property type="match status" value="2"/>
</dbReference>
<keyword evidence="6" id="KW-1185">Reference proteome</keyword>
<keyword evidence="2" id="KW-0547">Nucleotide-binding</keyword>
<feature type="domain" description="UspA" evidence="4">
    <location>
        <begin position="157"/>
        <end position="290"/>
    </location>
</feature>
<accession>A0ABW3VRH2</accession>
<evidence type="ECO:0000313" key="6">
    <source>
        <dbReference type="Proteomes" id="UP001597182"/>
    </source>
</evidence>
<comment type="similarity">
    <text evidence="1">Belongs to the universal stress protein A family.</text>
</comment>
<dbReference type="InterPro" id="IPR006016">
    <property type="entry name" value="UspA"/>
</dbReference>
<dbReference type="InterPro" id="IPR006015">
    <property type="entry name" value="Universal_stress_UspA"/>
</dbReference>
<dbReference type="EMBL" id="JBHTMB010000307">
    <property type="protein sequence ID" value="MFD1237706.1"/>
    <property type="molecule type" value="Genomic_DNA"/>
</dbReference>
<reference evidence="6" key="1">
    <citation type="journal article" date="2019" name="Int. J. Syst. Evol. Microbiol.">
        <title>The Global Catalogue of Microorganisms (GCM) 10K type strain sequencing project: providing services to taxonomists for standard genome sequencing and annotation.</title>
        <authorList>
            <consortium name="The Broad Institute Genomics Platform"/>
            <consortium name="The Broad Institute Genome Sequencing Center for Infectious Disease"/>
            <person name="Wu L."/>
            <person name="Ma J."/>
        </authorList>
    </citation>
    <scope>NUCLEOTIDE SEQUENCE [LARGE SCALE GENOMIC DNA]</scope>
    <source>
        <strain evidence="6">CCUG 49018</strain>
    </source>
</reference>
<evidence type="ECO:0000256" key="2">
    <source>
        <dbReference type="ARBA" id="ARBA00022741"/>
    </source>
</evidence>
<dbReference type="PANTHER" id="PTHR46268:SF27">
    <property type="entry name" value="UNIVERSAL STRESS PROTEIN RV2623"/>
    <property type="match status" value="1"/>
</dbReference>
<dbReference type="Pfam" id="PF00582">
    <property type="entry name" value="Usp"/>
    <property type="match status" value="2"/>
</dbReference>
<organism evidence="5 6">
    <name type="scientific">Pseudonocardia benzenivorans</name>
    <dbReference type="NCBI Taxonomy" id="228005"/>
    <lineage>
        <taxon>Bacteria</taxon>
        <taxon>Bacillati</taxon>
        <taxon>Actinomycetota</taxon>
        <taxon>Actinomycetes</taxon>
        <taxon>Pseudonocardiales</taxon>
        <taxon>Pseudonocardiaceae</taxon>
        <taxon>Pseudonocardia</taxon>
    </lineage>
</organism>
<protein>
    <submittedName>
        <fullName evidence="5">Universal stress protein</fullName>
    </submittedName>
</protein>
<dbReference type="PRINTS" id="PR01438">
    <property type="entry name" value="UNVRSLSTRESS"/>
</dbReference>
<evidence type="ECO:0000313" key="5">
    <source>
        <dbReference type="EMBL" id="MFD1237706.1"/>
    </source>
</evidence>
<sequence length="294" mass="29695">MGAGPGRAVVVGVDGSSAALDAVRWAAAETAGRGAELRLVTAAQWAVPSPMGMTTLGQERLRRVLVEAAEDALAEAAAEARRIAPEVEVRTEVATGTPTPTLLARSREAALLVLGCRGLGGFAGLLAGSVTISVAAAAGCPVVVVRGTVGSTGHLPVVVGVDGSPHSEPALAFAFAQASARRVPLLAVHVWSDAMIDPIAAPAVDWAALAIGAEEVLAERLAGWGEKFPDVEVGRRVVRDNAAATLVEMSVGAQLVVVGSRGRGALRGALLGSVGQALLRHASCPVAVVREDAS</sequence>
<dbReference type="InterPro" id="IPR014729">
    <property type="entry name" value="Rossmann-like_a/b/a_fold"/>
</dbReference>
<evidence type="ECO:0000256" key="3">
    <source>
        <dbReference type="ARBA" id="ARBA00022840"/>
    </source>
</evidence>
<comment type="caution">
    <text evidence="5">The sequence shown here is derived from an EMBL/GenBank/DDBJ whole genome shotgun (WGS) entry which is preliminary data.</text>
</comment>
<dbReference type="PANTHER" id="PTHR46268">
    <property type="entry name" value="STRESS RESPONSE PROTEIN NHAX"/>
    <property type="match status" value="1"/>
</dbReference>